<dbReference type="Gene3D" id="3.30.1370.10">
    <property type="entry name" value="K Homology domain, type 1"/>
    <property type="match status" value="1"/>
</dbReference>
<dbReference type="SUPFAM" id="SSF54791">
    <property type="entry name" value="Eukaryotic type KH-domain (KH-domain type I)"/>
    <property type="match status" value="1"/>
</dbReference>
<dbReference type="InterPro" id="IPR012162">
    <property type="entry name" value="PNPase"/>
</dbReference>
<dbReference type="FunFam" id="2.40.50.140:FF:000107">
    <property type="entry name" value="Polyribonucleotide nucleotidyltransferase"/>
    <property type="match status" value="1"/>
</dbReference>
<dbReference type="EMBL" id="PSQJ01000001">
    <property type="protein sequence ID" value="PTL87021.1"/>
    <property type="molecule type" value="Genomic_DNA"/>
</dbReference>
<dbReference type="FunFam" id="3.30.1370.10:FF:000001">
    <property type="entry name" value="Polyribonucleotide nucleotidyltransferase"/>
    <property type="match status" value="1"/>
</dbReference>
<evidence type="ECO:0000256" key="5">
    <source>
        <dbReference type="ARBA" id="ARBA00022723"/>
    </source>
</evidence>
<evidence type="ECO:0000313" key="11">
    <source>
        <dbReference type="Proteomes" id="UP000240811"/>
    </source>
</evidence>
<dbReference type="InterPro" id="IPR020568">
    <property type="entry name" value="Ribosomal_Su5_D2-typ_SF"/>
</dbReference>
<evidence type="ECO:0000256" key="8">
    <source>
        <dbReference type="HAMAP-Rule" id="MF_01595"/>
    </source>
</evidence>
<dbReference type="PROSITE" id="PS50126">
    <property type="entry name" value="S1"/>
    <property type="match status" value="1"/>
</dbReference>
<evidence type="ECO:0000256" key="6">
    <source>
        <dbReference type="ARBA" id="ARBA00022842"/>
    </source>
</evidence>
<dbReference type="SUPFAM" id="SSF55666">
    <property type="entry name" value="Ribonuclease PH domain 2-like"/>
    <property type="match status" value="2"/>
</dbReference>
<feature type="domain" description="S1 motif" evidence="9">
    <location>
        <begin position="620"/>
        <end position="688"/>
    </location>
</feature>
<dbReference type="InterPro" id="IPR003029">
    <property type="entry name" value="S1_domain"/>
</dbReference>
<accession>A0A2T4VZ24</accession>
<proteinExistence type="inferred from homology"/>
<dbReference type="AlphaFoldDB" id="A0A2T4VZ24"/>
<dbReference type="NCBIfam" id="TIGR03591">
    <property type="entry name" value="polynuc_phos"/>
    <property type="match status" value="1"/>
</dbReference>
<comment type="subcellular location">
    <subcellularLocation>
        <location evidence="8">Cytoplasm</location>
    </subcellularLocation>
</comment>
<dbReference type="GO" id="GO:0000175">
    <property type="term" value="F:3'-5'-RNA exonuclease activity"/>
    <property type="evidence" value="ECO:0007669"/>
    <property type="project" value="TreeGrafter"/>
</dbReference>
<dbReference type="NCBIfam" id="NF008805">
    <property type="entry name" value="PRK11824.1"/>
    <property type="match status" value="1"/>
</dbReference>
<dbReference type="Gene3D" id="2.40.50.140">
    <property type="entry name" value="Nucleic acid-binding proteins"/>
    <property type="match status" value="1"/>
</dbReference>
<dbReference type="SUPFAM" id="SSF54211">
    <property type="entry name" value="Ribosomal protein S5 domain 2-like"/>
    <property type="match status" value="2"/>
</dbReference>
<reference evidence="11" key="1">
    <citation type="submission" date="2018-02" db="EMBL/GenBank/DDBJ databases">
        <title>Genome sequence of Candidatus Liberibacter europaeus.</title>
        <authorList>
            <person name="Frampton R.A."/>
            <person name="Thompson S.M."/>
            <person name="David C."/>
            <person name="Addison S.M."/>
            <person name="Smith G.R."/>
        </authorList>
    </citation>
    <scope>NUCLEOTIDE SEQUENCE [LARGE SCALE GENOMIC DNA]</scope>
</reference>
<dbReference type="GO" id="GO:0005829">
    <property type="term" value="C:cytosol"/>
    <property type="evidence" value="ECO:0007669"/>
    <property type="project" value="TreeGrafter"/>
</dbReference>
<dbReference type="PANTHER" id="PTHR11252:SF0">
    <property type="entry name" value="POLYRIBONUCLEOTIDE NUCLEOTIDYLTRANSFERASE 1, MITOCHONDRIAL"/>
    <property type="match status" value="1"/>
</dbReference>
<keyword evidence="2 8" id="KW-0963">Cytoplasm</keyword>
<dbReference type="EC" id="2.7.7.8" evidence="8"/>
<dbReference type="Pfam" id="PF00013">
    <property type="entry name" value="KH_1"/>
    <property type="match status" value="1"/>
</dbReference>
<keyword evidence="5 8" id="KW-0479">Metal-binding</keyword>
<evidence type="ECO:0000259" key="9">
    <source>
        <dbReference type="PROSITE" id="PS50126"/>
    </source>
</evidence>
<comment type="caution">
    <text evidence="10">The sequence shown here is derived from an EMBL/GenBank/DDBJ whole genome shotgun (WGS) entry which is preliminary data.</text>
</comment>
<dbReference type="CDD" id="cd04472">
    <property type="entry name" value="S1_PNPase"/>
    <property type="match status" value="1"/>
</dbReference>
<dbReference type="Pfam" id="PF00575">
    <property type="entry name" value="S1"/>
    <property type="match status" value="1"/>
</dbReference>
<dbReference type="Pfam" id="PF03725">
    <property type="entry name" value="RNase_PH_C"/>
    <property type="match status" value="1"/>
</dbReference>
<comment type="function">
    <text evidence="8">Involved in mRNA degradation. Catalyzes the phosphorolysis of single-stranded polyribonucleotides processively in the 3'- to 5'-direction.</text>
</comment>
<dbReference type="InterPro" id="IPR012340">
    <property type="entry name" value="NA-bd_OB-fold"/>
</dbReference>
<sequence>MFDVHKVEIDWAGRPLKLETGEIARQADGAVLATYGETVVLATVVFDRKLNEEKDFFPLTVNYQERTYAVGKIPGGYLRRESRPTENEVLISRMIDRSIRPLFHKGYKNETQVIVNVMQHDLENDPHVVSMIAVSAALMLSGLPFNGPIAGAQVGYINGQYVLNPRLDDKDQGSLDLVVSGTEAAVLMVELEANQLSEDVVVDAIMFGHDGYQPVIDAISKLVNICANKPISVNSDNLLDLKEDVFPLVEKDLRKACYTTDKSMRCELIDGIKEKAVSQFATEDSVWGKKDIISVLDDIQADVVRKDILKNKTRMDGRDLTTVREISGQVGWMSRTHGSVKFFRGNTRVIVVATLGTQGDEQHIDSLSGMQKSDFMMHYNFFPFSVGEIGRVACAPSRREMGHGKVAQRALRCVLSTDFPYTLRIVSEIVESDGSSSMATVCGSSLALMDAGVPISKPVAGIAMGLIKEGDQFVILSDISGDEDHFGDMDFKIAGTDAGITAMQMDVKIEGISKDIMTLALKQAKDGRMHILGEMSKIISESRVQVNEFAPRVEVMNIPVDKIREVIGVGGKVIRDIIDKTGVKINVDDDGTIKIASSSVEAIEAARERIRSITDVPEVNKIYKGHVVKITDFGAFVKFCGARDGLVHISQLSSERVAKTSDVVKQGDMVWVKLLDFDDRGKIKLSMKVVDQNTGKPIS</sequence>
<dbReference type="GO" id="GO:0000287">
    <property type="term" value="F:magnesium ion binding"/>
    <property type="evidence" value="ECO:0007669"/>
    <property type="project" value="UniProtKB-UniRule"/>
</dbReference>
<dbReference type="Gene3D" id="3.30.230.70">
    <property type="entry name" value="GHMP Kinase, N-terminal domain"/>
    <property type="match status" value="2"/>
</dbReference>
<dbReference type="GO" id="GO:0006402">
    <property type="term" value="P:mRNA catabolic process"/>
    <property type="evidence" value="ECO:0007669"/>
    <property type="project" value="UniProtKB-UniRule"/>
</dbReference>
<evidence type="ECO:0000313" key="10">
    <source>
        <dbReference type="EMBL" id="PTL87021.1"/>
    </source>
</evidence>
<organism evidence="10 11">
    <name type="scientific">Candidatus Liberibacter europaeus</name>
    <dbReference type="NCBI Taxonomy" id="744859"/>
    <lineage>
        <taxon>Bacteria</taxon>
        <taxon>Pseudomonadati</taxon>
        <taxon>Pseudomonadota</taxon>
        <taxon>Alphaproteobacteria</taxon>
        <taxon>Hyphomicrobiales</taxon>
        <taxon>Rhizobiaceae</taxon>
        <taxon>Liberibacter</taxon>
    </lineage>
</organism>
<dbReference type="FunFam" id="3.30.230.70:FF:000002">
    <property type="entry name" value="Polyribonucleotide nucleotidyltransferase"/>
    <property type="match status" value="1"/>
</dbReference>
<evidence type="ECO:0000256" key="7">
    <source>
        <dbReference type="ARBA" id="ARBA00022884"/>
    </source>
</evidence>
<keyword evidence="6 8" id="KW-0460">Magnesium</keyword>
<comment type="catalytic activity">
    <reaction evidence="8">
        <text>RNA(n+1) + phosphate = RNA(n) + a ribonucleoside 5'-diphosphate</text>
        <dbReference type="Rhea" id="RHEA:22096"/>
        <dbReference type="Rhea" id="RHEA-COMP:14527"/>
        <dbReference type="Rhea" id="RHEA-COMP:17342"/>
        <dbReference type="ChEBI" id="CHEBI:43474"/>
        <dbReference type="ChEBI" id="CHEBI:57930"/>
        <dbReference type="ChEBI" id="CHEBI:140395"/>
        <dbReference type="EC" id="2.7.7.8"/>
    </reaction>
</comment>
<name>A0A2T4VZ24_9HYPH</name>
<dbReference type="InterPro" id="IPR015848">
    <property type="entry name" value="PNPase_PH_RNA-bd_bac/org-type"/>
</dbReference>
<protein>
    <recommendedName>
        <fullName evidence="8">Polyribonucleotide nucleotidyltransferase</fullName>
        <ecNumber evidence="8">2.7.7.8</ecNumber>
    </recommendedName>
    <alternativeName>
        <fullName evidence="8">Polynucleotide phosphorylase</fullName>
        <shortName evidence="8">PNPase</shortName>
    </alternativeName>
</protein>
<dbReference type="PROSITE" id="PS50084">
    <property type="entry name" value="KH_TYPE_1"/>
    <property type="match status" value="1"/>
</dbReference>
<dbReference type="CDD" id="cd11363">
    <property type="entry name" value="RNase_PH_PNPase_1"/>
    <property type="match status" value="1"/>
</dbReference>
<evidence type="ECO:0000256" key="1">
    <source>
        <dbReference type="ARBA" id="ARBA00007404"/>
    </source>
</evidence>
<dbReference type="GO" id="GO:0004654">
    <property type="term" value="F:polyribonucleotide nucleotidyltransferase activity"/>
    <property type="evidence" value="ECO:0007669"/>
    <property type="project" value="UniProtKB-UniRule"/>
</dbReference>
<dbReference type="InterPro" id="IPR036456">
    <property type="entry name" value="PNPase_PH_RNA-bd_sf"/>
</dbReference>
<dbReference type="SUPFAM" id="SSF46915">
    <property type="entry name" value="Polynucleotide phosphorylase/guanosine pentaphosphate synthase (PNPase/GPSI), domain 3"/>
    <property type="match status" value="1"/>
</dbReference>
<comment type="similarity">
    <text evidence="1 8">Belongs to the polyribonucleotide nucleotidyltransferase family.</text>
</comment>
<dbReference type="FunFam" id="3.30.230.70:FF:000001">
    <property type="entry name" value="Polyribonucleotide nucleotidyltransferase"/>
    <property type="match status" value="1"/>
</dbReference>
<feature type="binding site" evidence="8">
    <location>
        <position position="490"/>
    </location>
    <ligand>
        <name>Mg(2+)</name>
        <dbReference type="ChEBI" id="CHEBI:18420"/>
    </ligand>
</feature>
<dbReference type="InterPro" id="IPR015847">
    <property type="entry name" value="ExoRNase_PH_dom2"/>
</dbReference>
<dbReference type="HAMAP" id="MF_01595">
    <property type="entry name" value="PNPase"/>
    <property type="match status" value="1"/>
</dbReference>
<keyword evidence="4 8" id="KW-0548">Nucleotidyltransferase</keyword>
<dbReference type="GO" id="GO:0006396">
    <property type="term" value="P:RNA processing"/>
    <property type="evidence" value="ECO:0007669"/>
    <property type="project" value="InterPro"/>
</dbReference>
<dbReference type="PIRSF" id="PIRSF005499">
    <property type="entry name" value="PNPase"/>
    <property type="match status" value="1"/>
</dbReference>
<dbReference type="SMART" id="SM00322">
    <property type="entry name" value="KH"/>
    <property type="match status" value="1"/>
</dbReference>
<dbReference type="InterPro" id="IPR036612">
    <property type="entry name" value="KH_dom_type_1_sf"/>
</dbReference>
<comment type="cofactor">
    <cofactor evidence="8">
        <name>Mg(2+)</name>
        <dbReference type="ChEBI" id="CHEBI:18420"/>
    </cofactor>
</comment>
<gene>
    <name evidence="8 10" type="primary">pnp</name>
    <name evidence="10" type="ORF">C4617_01050</name>
</gene>
<feature type="binding site" evidence="8">
    <location>
        <position position="484"/>
    </location>
    <ligand>
        <name>Mg(2+)</name>
        <dbReference type="ChEBI" id="CHEBI:18420"/>
    </ligand>
</feature>
<evidence type="ECO:0000256" key="2">
    <source>
        <dbReference type="ARBA" id="ARBA00022490"/>
    </source>
</evidence>
<dbReference type="SUPFAM" id="SSF50249">
    <property type="entry name" value="Nucleic acid-binding proteins"/>
    <property type="match status" value="1"/>
</dbReference>
<dbReference type="InterPro" id="IPR001247">
    <property type="entry name" value="ExoRNase_PH_dom1"/>
</dbReference>
<dbReference type="InterPro" id="IPR004088">
    <property type="entry name" value="KH_dom_type_1"/>
</dbReference>
<evidence type="ECO:0000256" key="4">
    <source>
        <dbReference type="ARBA" id="ARBA00022695"/>
    </source>
</evidence>
<evidence type="ECO:0000256" key="3">
    <source>
        <dbReference type="ARBA" id="ARBA00022679"/>
    </source>
</evidence>
<dbReference type="GO" id="GO:0003723">
    <property type="term" value="F:RNA binding"/>
    <property type="evidence" value="ECO:0007669"/>
    <property type="project" value="UniProtKB-UniRule"/>
</dbReference>
<dbReference type="Pfam" id="PF03726">
    <property type="entry name" value="PNPase"/>
    <property type="match status" value="1"/>
</dbReference>
<dbReference type="CDD" id="cd02393">
    <property type="entry name" value="KH-I_PNPase"/>
    <property type="match status" value="1"/>
</dbReference>
<keyword evidence="7 8" id="KW-0694">RNA-binding</keyword>
<keyword evidence="3 8" id="KW-0808">Transferase</keyword>
<dbReference type="InterPro" id="IPR027408">
    <property type="entry name" value="PNPase/RNase_PH_dom_sf"/>
</dbReference>
<dbReference type="Pfam" id="PF01138">
    <property type="entry name" value="RNase_PH"/>
    <property type="match status" value="2"/>
</dbReference>
<dbReference type="CDD" id="cd11364">
    <property type="entry name" value="RNase_PH_PNPase_2"/>
    <property type="match status" value="1"/>
</dbReference>
<dbReference type="PANTHER" id="PTHR11252">
    <property type="entry name" value="POLYRIBONUCLEOTIDE NUCLEOTIDYLTRANSFERASE"/>
    <property type="match status" value="1"/>
</dbReference>
<dbReference type="SMART" id="SM00316">
    <property type="entry name" value="S1"/>
    <property type="match status" value="1"/>
</dbReference>
<dbReference type="InterPro" id="IPR004087">
    <property type="entry name" value="KH_dom"/>
</dbReference>
<dbReference type="InterPro" id="IPR036345">
    <property type="entry name" value="ExoRNase_PH_dom2_sf"/>
</dbReference>
<dbReference type="Proteomes" id="UP000240811">
    <property type="component" value="Unassembled WGS sequence"/>
</dbReference>